<dbReference type="InterPro" id="IPR006568">
    <property type="entry name" value="PSP_pro-rich"/>
</dbReference>
<dbReference type="GO" id="GO:0071013">
    <property type="term" value="C:catalytic step 2 spliceosome"/>
    <property type="evidence" value="ECO:0007669"/>
    <property type="project" value="TreeGrafter"/>
</dbReference>
<sequence>SRYHDDGSSEKKFRAGRISDELRRALGIGRHDIPEYIYRMRKMGFIKGYPPGYLKKAMERDDSNEVLQFHMVDDNEVADKERERSDSPPPRINADKMIYYCGFNQTYRDLRDYENFRVPPFIEFVAFHQETVNKMHAKKMEERRRLREREERMRKRRREDLLEDGEVVILEPPPPPPPTLSSNGVNDDDDVIVIDCEPRKGSSVGVILGTPVLSRRREGGETSIIDESKAPLENFSKGIVPFEAHEEETPHKGFLKKIMGKLRKLTR</sequence>
<keyword evidence="2" id="KW-0479">Metal-binding</keyword>
<comment type="subcellular location">
    <subcellularLocation>
        <location evidence="1">Nucleus</location>
    </subcellularLocation>
</comment>
<dbReference type="WBParaSite" id="NBR_0002008001-mRNA-1">
    <property type="protein sequence ID" value="NBR_0002008001-mRNA-1"/>
    <property type="gene ID" value="NBR_0002008001"/>
</dbReference>
<reference evidence="8 9" key="2">
    <citation type="submission" date="2018-11" db="EMBL/GenBank/DDBJ databases">
        <authorList>
            <consortium name="Pathogen Informatics"/>
        </authorList>
    </citation>
    <scope>NUCLEOTIDE SEQUENCE [LARGE SCALE GENOMIC DNA]</scope>
</reference>
<protein>
    <submittedName>
        <fullName evidence="10">PSP domain-containing protein</fullName>
    </submittedName>
</protein>
<evidence type="ECO:0000256" key="2">
    <source>
        <dbReference type="ARBA" id="ARBA00022723"/>
    </source>
</evidence>
<dbReference type="EMBL" id="UYSL01024778">
    <property type="protein sequence ID" value="VDL83817.1"/>
    <property type="molecule type" value="Genomic_DNA"/>
</dbReference>
<dbReference type="PANTHER" id="PTHR13316:SF0">
    <property type="entry name" value="ZINC FINGER CCHC DOMAIN-CONTAINING PROTEIN 8"/>
    <property type="match status" value="1"/>
</dbReference>
<dbReference type="SMART" id="SM00581">
    <property type="entry name" value="PSP"/>
    <property type="match status" value="1"/>
</dbReference>
<dbReference type="Proteomes" id="UP000271162">
    <property type="component" value="Unassembled WGS sequence"/>
</dbReference>
<dbReference type="GO" id="GO:0003723">
    <property type="term" value="F:RNA binding"/>
    <property type="evidence" value="ECO:0007669"/>
    <property type="project" value="TreeGrafter"/>
</dbReference>
<dbReference type="STRING" id="27835.A0A0N4YS58"/>
<feature type="region of interest" description="Disordered" evidence="6">
    <location>
        <begin position="72"/>
        <end position="91"/>
    </location>
</feature>
<keyword evidence="4" id="KW-0862">Zinc</keyword>
<keyword evidence="5" id="KW-0539">Nucleus</keyword>
<keyword evidence="9" id="KW-1185">Reference proteome</keyword>
<feature type="compositionally biased region" description="Basic and acidic residues" evidence="6">
    <location>
        <begin position="72"/>
        <end position="86"/>
    </location>
</feature>
<dbReference type="InterPro" id="IPR052115">
    <property type="entry name" value="NEXT_complex_subunit_ZCCHC8"/>
</dbReference>
<dbReference type="Pfam" id="PF04046">
    <property type="entry name" value="PSP"/>
    <property type="match status" value="1"/>
</dbReference>
<evidence type="ECO:0000256" key="5">
    <source>
        <dbReference type="ARBA" id="ARBA00023242"/>
    </source>
</evidence>
<keyword evidence="3" id="KW-0863">Zinc-finger</keyword>
<evidence type="ECO:0000313" key="10">
    <source>
        <dbReference type="WBParaSite" id="NBR_0002008001-mRNA-1"/>
    </source>
</evidence>
<proteinExistence type="predicted"/>
<organism evidence="10">
    <name type="scientific">Nippostrongylus brasiliensis</name>
    <name type="common">Rat hookworm</name>
    <dbReference type="NCBI Taxonomy" id="27835"/>
    <lineage>
        <taxon>Eukaryota</taxon>
        <taxon>Metazoa</taxon>
        <taxon>Ecdysozoa</taxon>
        <taxon>Nematoda</taxon>
        <taxon>Chromadorea</taxon>
        <taxon>Rhabditida</taxon>
        <taxon>Rhabditina</taxon>
        <taxon>Rhabditomorpha</taxon>
        <taxon>Strongyloidea</taxon>
        <taxon>Heligmosomidae</taxon>
        <taxon>Nippostrongylus</taxon>
    </lineage>
</organism>
<reference evidence="10" key="1">
    <citation type="submission" date="2017-02" db="UniProtKB">
        <authorList>
            <consortium name="WormBaseParasite"/>
        </authorList>
    </citation>
    <scope>IDENTIFICATION</scope>
</reference>
<name>A0A0N4YS58_NIPBR</name>
<evidence type="ECO:0000313" key="8">
    <source>
        <dbReference type="EMBL" id="VDL83817.1"/>
    </source>
</evidence>
<evidence type="ECO:0000256" key="3">
    <source>
        <dbReference type="ARBA" id="ARBA00022771"/>
    </source>
</evidence>
<dbReference type="OMA" id="MHAKKME"/>
<evidence type="ECO:0000313" key="9">
    <source>
        <dbReference type="Proteomes" id="UP000271162"/>
    </source>
</evidence>
<dbReference type="PANTHER" id="PTHR13316">
    <property type="entry name" value="ZINC FINGER, CCHC DOMAIN CONTAINING 8"/>
    <property type="match status" value="1"/>
</dbReference>
<evidence type="ECO:0000256" key="4">
    <source>
        <dbReference type="ARBA" id="ARBA00022833"/>
    </source>
</evidence>
<dbReference type="AlphaFoldDB" id="A0A0N4YS58"/>
<evidence type="ECO:0000259" key="7">
    <source>
        <dbReference type="SMART" id="SM00581"/>
    </source>
</evidence>
<gene>
    <name evidence="8" type="ORF">NBR_LOCUS20081</name>
</gene>
<feature type="domain" description="PSP proline-rich" evidence="7">
    <location>
        <begin position="10"/>
        <end position="69"/>
    </location>
</feature>
<evidence type="ECO:0000256" key="6">
    <source>
        <dbReference type="SAM" id="MobiDB-lite"/>
    </source>
</evidence>
<evidence type="ECO:0000256" key="1">
    <source>
        <dbReference type="ARBA" id="ARBA00004123"/>
    </source>
</evidence>
<accession>A0A0N4YS58</accession>
<dbReference type="GO" id="GO:0008270">
    <property type="term" value="F:zinc ion binding"/>
    <property type="evidence" value="ECO:0007669"/>
    <property type="project" value="UniProtKB-KW"/>
</dbReference>